<protein>
    <submittedName>
        <fullName evidence="2">Uncharacterized protein</fullName>
    </submittedName>
</protein>
<keyword evidence="3" id="KW-1185">Reference proteome</keyword>
<name>A0ABS2PUQ8_9STRE</name>
<keyword evidence="1" id="KW-0472">Membrane</keyword>
<organism evidence="2 3">
    <name type="scientific">Streptococcus loxodontisalivarius</name>
    <dbReference type="NCBI Taxonomy" id="1349415"/>
    <lineage>
        <taxon>Bacteria</taxon>
        <taxon>Bacillati</taxon>
        <taxon>Bacillota</taxon>
        <taxon>Bacilli</taxon>
        <taxon>Lactobacillales</taxon>
        <taxon>Streptococcaceae</taxon>
        <taxon>Streptococcus</taxon>
    </lineage>
</organism>
<reference evidence="2 3" key="1">
    <citation type="submission" date="2021-01" db="EMBL/GenBank/DDBJ databases">
        <title>Genomic Encyclopedia of Type Strains, Phase IV (KMG-IV): sequencing the most valuable type-strain genomes for metagenomic binning, comparative biology and taxonomic classification.</title>
        <authorList>
            <person name="Goeker M."/>
        </authorList>
    </citation>
    <scope>NUCLEOTIDE SEQUENCE [LARGE SCALE GENOMIC DNA]</scope>
    <source>
        <strain evidence="2 3">DSM 27382</strain>
    </source>
</reference>
<sequence>MKKRIVGTPYNISIKGDKALAGWYLVLSSDGDEFLVERSIAITMKKKFRLYKANQSFKNAIHTTIDQKKRNLGLGISISLVISALLRRILPLSIFFGDVNIPTYFSKGLMNIGEMVLFVGVWIICGILYRRYSFLNYCKKEGIIVERVGSIRNLAPLMIQKNGIGWW</sequence>
<feature type="transmembrane region" description="Helical" evidence="1">
    <location>
        <begin position="72"/>
        <end position="96"/>
    </location>
</feature>
<evidence type="ECO:0000313" key="2">
    <source>
        <dbReference type="EMBL" id="MBM7643745.1"/>
    </source>
</evidence>
<keyword evidence="1" id="KW-1133">Transmembrane helix</keyword>
<proteinExistence type="predicted"/>
<keyword evidence="1" id="KW-0812">Transmembrane</keyword>
<evidence type="ECO:0000313" key="3">
    <source>
        <dbReference type="Proteomes" id="UP000697472"/>
    </source>
</evidence>
<evidence type="ECO:0000256" key="1">
    <source>
        <dbReference type="SAM" id="Phobius"/>
    </source>
</evidence>
<dbReference type="EMBL" id="JAFBEH010000073">
    <property type="protein sequence ID" value="MBM7643745.1"/>
    <property type="molecule type" value="Genomic_DNA"/>
</dbReference>
<dbReference type="Proteomes" id="UP000697472">
    <property type="component" value="Unassembled WGS sequence"/>
</dbReference>
<feature type="transmembrane region" description="Helical" evidence="1">
    <location>
        <begin position="108"/>
        <end position="129"/>
    </location>
</feature>
<dbReference type="RefSeq" id="WP_205010579.1">
    <property type="nucleotide sequence ID" value="NZ_JAFBEH010000073.1"/>
</dbReference>
<accession>A0ABS2PUQ8</accession>
<comment type="caution">
    <text evidence="2">The sequence shown here is derived from an EMBL/GenBank/DDBJ whole genome shotgun (WGS) entry which is preliminary data.</text>
</comment>
<gene>
    <name evidence="2" type="ORF">JOC28_002056</name>
</gene>